<keyword evidence="4" id="KW-1185">Reference proteome</keyword>
<dbReference type="AlphaFoldDB" id="A0A1N7AEI7"/>
<dbReference type="PANTHER" id="PTHR42146:SF1">
    <property type="entry name" value="OLIGORIBONUCLEASE NRNB"/>
    <property type="match status" value="1"/>
</dbReference>
<dbReference type="EMBL" id="CP019327">
    <property type="protein sequence ID" value="APX98013.1"/>
    <property type="molecule type" value="Genomic_DNA"/>
</dbReference>
<name>A0A1N7AEI7_9EURY</name>
<evidence type="ECO:0000313" key="2">
    <source>
        <dbReference type="EMBL" id="APX98013.1"/>
    </source>
</evidence>
<protein>
    <submittedName>
        <fullName evidence="3">Oligoribonuclease NrnB or cAMP/cGMP phosphodiesterase, DHH superfamily</fullName>
    </submittedName>
    <submittedName>
        <fullName evidence="2">Phosphohydrolase</fullName>
    </submittedName>
</protein>
<feature type="compositionally biased region" description="Acidic residues" evidence="1">
    <location>
        <begin position="424"/>
        <end position="437"/>
    </location>
</feature>
<gene>
    <name evidence="2" type="ORF">BB347_16115</name>
    <name evidence="3" type="ORF">SAMN05421809_1137</name>
</gene>
<feature type="region of interest" description="Disordered" evidence="1">
    <location>
        <begin position="412"/>
        <end position="437"/>
    </location>
</feature>
<dbReference type="Proteomes" id="UP000185687">
    <property type="component" value="Unassembled WGS sequence"/>
</dbReference>
<dbReference type="OrthoDB" id="18016at2157"/>
<dbReference type="RefSeq" id="WP_076579866.1">
    <property type="nucleotide sequence ID" value="NZ_CP019327.1"/>
</dbReference>
<evidence type="ECO:0000313" key="5">
    <source>
        <dbReference type="Proteomes" id="UP000187321"/>
    </source>
</evidence>
<evidence type="ECO:0000256" key="1">
    <source>
        <dbReference type="SAM" id="MobiDB-lite"/>
    </source>
</evidence>
<accession>A0A1N7AEI7</accession>
<reference evidence="3 4" key="2">
    <citation type="submission" date="2017-01" db="EMBL/GenBank/DDBJ databases">
        <authorList>
            <person name="Mah S.A."/>
            <person name="Swanson W.J."/>
            <person name="Moy G.W."/>
            <person name="Vacquier V.D."/>
        </authorList>
    </citation>
    <scope>NUCLEOTIDE SEQUENCE [LARGE SCALE GENOMIC DNA]</scope>
    <source>
        <strain evidence="3 4">CGMCC 1.8909</strain>
    </source>
</reference>
<dbReference type="STRING" id="588898.BB347_16115"/>
<sequence>MYEELIESGDLSLARKSVLPGTGFFLPDELEEDLEDEQTAAALEGADVAVVADPDADGLACVALIREAYDDVQVVPEPDDDTDDDEAEAAVSTESAADAVDDVDEPALAAGGDEPALEEPEPTPHSVALIPASPHNVEDALARVAEFGDDGIDLFVCDLAPDRYEYVEDELDAALETASSVRWYDHHQWGDDVAESVREAGVELEVGDSDEECSADVVYRSLEYEFSPMYEELAAVTRDHDLWLREDPRSDDLADYAYWSDPAEYVEVVREYGVDLPEWAQAFLEERRIEKNQLIEQATGRAEFREIGGYTVGITYGRCSQNEVAEAMREQGADASVIVKPAGSASIRGTDEFQLCHEVAGKVNGGGHPKAAGCKPDIYDDMLDYANHWVTRGAVTKRVILEAFEAVVDEHEGDDAAAAGGADDNTDATDDDAESDE</sequence>
<keyword evidence="2" id="KW-0378">Hydrolase</keyword>
<proteinExistence type="predicted"/>
<evidence type="ECO:0000313" key="3">
    <source>
        <dbReference type="EMBL" id="SIR37466.1"/>
    </source>
</evidence>
<dbReference type="PANTHER" id="PTHR42146">
    <property type="entry name" value="3',5'-CYCLIC-NUCLEOTIDE PHOSPHODIESTERASE"/>
    <property type="match status" value="1"/>
</dbReference>
<dbReference type="InterPro" id="IPR052968">
    <property type="entry name" value="Nucleotide_metab_enz"/>
</dbReference>
<dbReference type="Proteomes" id="UP000187321">
    <property type="component" value="Chromosome"/>
</dbReference>
<dbReference type="Gene3D" id="3.10.310.30">
    <property type="match status" value="1"/>
</dbReference>
<dbReference type="InterPro" id="IPR038763">
    <property type="entry name" value="DHH_sf"/>
</dbReference>
<feature type="region of interest" description="Disordered" evidence="1">
    <location>
        <begin position="74"/>
        <end position="124"/>
    </location>
</feature>
<dbReference type="GeneID" id="30957500"/>
<dbReference type="EMBL" id="FTNP01000001">
    <property type="protein sequence ID" value="SIR37466.1"/>
    <property type="molecule type" value="Genomic_DNA"/>
</dbReference>
<dbReference type="GO" id="GO:0016787">
    <property type="term" value="F:hydrolase activity"/>
    <property type="evidence" value="ECO:0007669"/>
    <property type="project" value="UniProtKB-KW"/>
</dbReference>
<feature type="compositionally biased region" description="Acidic residues" evidence="1">
    <location>
        <begin position="77"/>
        <end position="88"/>
    </location>
</feature>
<evidence type="ECO:0000313" key="4">
    <source>
        <dbReference type="Proteomes" id="UP000185687"/>
    </source>
</evidence>
<organism evidence="3 4">
    <name type="scientific">Natronorubrum daqingense</name>
    <dbReference type="NCBI Taxonomy" id="588898"/>
    <lineage>
        <taxon>Archaea</taxon>
        <taxon>Methanobacteriati</taxon>
        <taxon>Methanobacteriota</taxon>
        <taxon>Stenosarchaea group</taxon>
        <taxon>Halobacteria</taxon>
        <taxon>Halobacteriales</taxon>
        <taxon>Natrialbaceae</taxon>
        <taxon>Natronorubrum</taxon>
    </lineage>
</organism>
<feature type="compositionally biased region" description="Low complexity" evidence="1">
    <location>
        <begin position="89"/>
        <end position="98"/>
    </location>
</feature>
<dbReference type="KEGG" id="hda:BB347_16115"/>
<reference evidence="2 5" key="1">
    <citation type="submission" date="2017-01" db="EMBL/GenBank/DDBJ databases">
        <title>Complete genome sequence of Haloterrigena daqingensis type strain (JX313T).</title>
        <authorList>
            <person name="Shuang W."/>
        </authorList>
    </citation>
    <scope>NUCLEOTIDE SEQUENCE [LARGE SCALE GENOMIC DNA]</scope>
    <source>
        <strain evidence="2 5">JX313</strain>
    </source>
</reference>
<dbReference type="SUPFAM" id="SSF64182">
    <property type="entry name" value="DHH phosphoesterases"/>
    <property type="match status" value="1"/>
</dbReference>